<gene>
    <name evidence="3" type="ORF">CNX65_10395</name>
</gene>
<dbReference type="KEGG" id="apre:CNX65_10395"/>
<evidence type="ECO:0000313" key="3">
    <source>
        <dbReference type="EMBL" id="ATE53647.1"/>
    </source>
</evidence>
<dbReference type="GO" id="GO:0004252">
    <property type="term" value="F:serine-type endopeptidase activity"/>
    <property type="evidence" value="ECO:0007669"/>
    <property type="project" value="InterPro"/>
</dbReference>
<dbReference type="PROSITE" id="PS00501">
    <property type="entry name" value="SPASE_I_1"/>
    <property type="match status" value="1"/>
</dbReference>
<reference evidence="3" key="1">
    <citation type="submission" date="2017-09" db="EMBL/GenBank/DDBJ databases">
        <title>Complete Genome Sequence of ansamitocin-producing Bacterium Actinosynnema pretiosum X47.</title>
        <authorList>
            <person name="Cao G."/>
            <person name="Zong G."/>
            <person name="Zhong C."/>
            <person name="Fu J."/>
        </authorList>
    </citation>
    <scope>NUCLEOTIDE SEQUENCE [LARGE SCALE GENOMIC DNA]</scope>
    <source>
        <strain evidence="3">X47</strain>
    </source>
</reference>
<protein>
    <recommendedName>
        <fullName evidence="5">S26 family signal peptidase</fullName>
    </recommendedName>
</protein>
<dbReference type="CDD" id="cd06462">
    <property type="entry name" value="Peptidase_S24_S26"/>
    <property type="match status" value="1"/>
</dbReference>
<dbReference type="AlphaFoldDB" id="A0A290Z3R7"/>
<feature type="compositionally biased region" description="Basic and acidic residues" evidence="2">
    <location>
        <begin position="54"/>
        <end position="64"/>
    </location>
</feature>
<organism evidence="3 4">
    <name type="scientific">Actinosynnema pretiosum</name>
    <dbReference type="NCBI Taxonomy" id="42197"/>
    <lineage>
        <taxon>Bacteria</taxon>
        <taxon>Bacillati</taxon>
        <taxon>Actinomycetota</taxon>
        <taxon>Actinomycetes</taxon>
        <taxon>Pseudonocardiales</taxon>
        <taxon>Pseudonocardiaceae</taxon>
        <taxon>Actinosynnema</taxon>
    </lineage>
</organism>
<evidence type="ECO:0000256" key="2">
    <source>
        <dbReference type="SAM" id="MobiDB-lite"/>
    </source>
</evidence>
<keyword evidence="1" id="KW-0378">Hydrolase</keyword>
<dbReference type="InterPro" id="IPR019756">
    <property type="entry name" value="Pept_S26A_signal_pept_1_Ser-AS"/>
</dbReference>
<accession>A0A290Z3R7</accession>
<dbReference type="RefSeq" id="WP_096492585.1">
    <property type="nucleotide sequence ID" value="NZ_CP023445.1"/>
</dbReference>
<name>A0A290Z3R7_9PSEU</name>
<evidence type="ECO:0000313" key="4">
    <source>
        <dbReference type="Proteomes" id="UP000218505"/>
    </source>
</evidence>
<dbReference type="GO" id="GO:0016020">
    <property type="term" value="C:membrane"/>
    <property type="evidence" value="ECO:0007669"/>
    <property type="project" value="InterPro"/>
</dbReference>
<dbReference type="EMBL" id="CP023445">
    <property type="protein sequence ID" value="ATE53647.1"/>
    <property type="molecule type" value="Genomic_DNA"/>
</dbReference>
<keyword evidence="4" id="KW-1185">Reference proteome</keyword>
<dbReference type="Proteomes" id="UP000218505">
    <property type="component" value="Chromosome"/>
</dbReference>
<evidence type="ECO:0008006" key="5">
    <source>
        <dbReference type="Google" id="ProtNLM"/>
    </source>
</evidence>
<proteinExistence type="predicted"/>
<evidence type="ECO:0000256" key="1">
    <source>
        <dbReference type="ARBA" id="ARBA00022801"/>
    </source>
</evidence>
<feature type="region of interest" description="Disordered" evidence="2">
    <location>
        <begin position="28"/>
        <end position="64"/>
    </location>
</feature>
<sequence length="64" mass="6904">MAWWTRVTVRGGSMAPTLRDGQRLVARGRAATHRPRHPAGSSPRARATAGTVLSRRDLRPASAS</sequence>